<evidence type="ECO:0000259" key="3">
    <source>
        <dbReference type="Pfam" id="PF12804"/>
    </source>
</evidence>
<dbReference type="GO" id="GO:0016779">
    <property type="term" value="F:nucleotidyltransferase activity"/>
    <property type="evidence" value="ECO:0007669"/>
    <property type="project" value="UniProtKB-KW"/>
</dbReference>
<evidence type="ECO:0000313" key="5">
    <source>
        <dbReference type="Proteomes" id="UP000319897"/>
    </source>
</evidence>
<keyword evidence="5" id="KW-1185">Reference proteome</keyword>
<evidence type="ECO:0000313" key="4">
    <source>
        <dbReference type="EMBL" id="TPE58637.1"/>
    </source>
</evidence>
<feature type="domain" description="MobA-like NTP transferase" evidence="3">
    <location>
        <begin position="9"/>
        <end position="112"/>
    </location>
</feature>
<dbReference type="OrthoDB" id="9788394at2"/>
<dbReference type="EMBL" id="VFSU01000034">
    <property type="protein sequence ID" value="TPE58637.1"/>
    <property type="molecule type" value="Genomic_DNA"/>
</dbReference>
<keyword evidence="1 4" id="KW-0808">Transferase</keyword>
<dbReference type="PANTHER" id="PTHR19136:SF81">
    <property type="entry name" value="MOLYBDENUM COFACTOR GUANYLYLTRANSFERASE"/>
    <property type="match status" value="1"/>
</dbReference>
<evidence type="ECO:0000256" key="2">
    <source>
        <dbReference type="ARBA" id="ARBA00022842"/>
    </source>
</evidence>
<name>A0A501XE82_9SPHN</name>
<evidence type="ECO:0000256" key="1">
    <source>
        <dbReference type="ARBA" id="ARBA00022679"/>
    </source>
</evidence>
<dbReference type="Gene3D" id="3.90.550.10">
    <property type="entry name" value="Spore Coat Polysaccharide Biosynthesis Protein SpsA, Chain A"/>
    <property type="match status" value="1"/>
</dbReference>
<dbReference type="InterPro" id="IPR025877">
    <property type="entry name" value="MobA-like_NTP_Trfase"/>
</dbReference>
<comment type="caution">
    <text evidence="4">The sequence shown here is derived from an EMBL/GenBank/DDBJ whole genome shotgun (WGS) entry which is preliminary data.</text>
</comment>
<dbReference type="AlphaFoldDB" id="A0A501XE82"/>
<dbReference type="PANTHER" id="PTHR19136">
    <property type="entry name" value="MOLYBDENUM COFACTOR GUANYLYLTRANSFERASE"/>
    <property type="match status" value="1"/>
</dbReference>
<organism evidence="4 5">
    <name type="scientific">Sandaracinobacter neustonicus</name>
    <dbReference type="NCBI Taxonomy" id="1715348"/>
    <lineage>
        <taxon>Bacteria</taxon>
        <taxon>Pseudomonadati</taxon>
        <taxon>Pseudomonadota</taxon>
        <taxon>Alphaproteobacteria</taxon>
        <taxon>Sphingomonadales</taxon>
        <taxon>Sphingosinicellaceae</taxon>
        <taxon>Sandaracinobacter</taxon>
    </lineage>
</organism>
<dbReference type="InterPro" id="IPR029044">
    <property type="entry name" value="Nucleotide-diphossugar_trans"/>
</dbReference>
<gene>
    <name evidence="4" type="ORF">FJQ54_16420</name>
</gene>
<keyword evidence="2" id="KW-0460">Magnesium</keyword>
<dbReference type="Pfam" id="PF12804">
    <property type="entry name" value="NTP_transf_3"/>
    <property type="match status" value="1"/>
</dbReference>
<sequence>MTSPARILGAILGGGASSRFGSDKALALHEGRPLIGHVAAALAAQTQALVICGRAWGGYADLADQPAPRLGPIGGICAAMQYGAANGFSHVLIAPCDLLGIPADTAACLLPGPAVAEGQWLLGLWPTGLCQALTAAILSEGAIPVRRWIQLSGAVSVAVGGLRNVNRPGDLPI</sequence>
<keyword evidence="4" id="KW-0548">Nucleotidyltransferase</keyword>
<protein>
    <submittedName>
        <fullName evidence="4">Molybdenum cofactor guanylyltransferase</fullName>
    </submittedName>
</protein>
<dbReference type="Proteomes" id="UP000319897">
    <property type="component" value="Unassembled WGS sequence"/>
</dbReference>
<proteinExistence type="predicted"/>
<dbReference type="SUPFAM" id="SSF53448">
    <property type="entry name" value="Nucleotide-diphospho-sugar transferases"/>
    <property type="match status" value="1"/>
</dbReference>
<reference evidence="4 5" key="1">
    <citation type="submission" date="2019-06" db="EMBL/GenBank/DDBJ databases">
        <authorList>
            <person name="Lee I."/>
            <person name="Jang G.I."/>
            <person name="Hwang C.Y."/>
        </authorList>
    </citation>
    <scope>NUCLEOTIDE SEQUENCE [LARGE SCALE GENOMIC DNA]</scope>
    <source>
        <strain evidence="4 5">PAMC 28131</strain>
    </source>
</reference>
<accession>A0A501XE82</accession>
<dbReference type="RefSeq" id="WP_140929489.1">
    <property type="nucleotide sequence ID" value="NZ_VFSU01000034.1"/>
</dbReference>